<evidence type="ECO:0000256" key="1">
    <source>
        <dbReference type="ARBA" id="ARBA00010876"/>
    </source>
</evidence>
<keyword evidence="2" id="KW-0413">Isomerase</keyword>
<dbReference type="PANTHER" id="PTHR21600:SF44">
    <property type="entry name" value="RIBOSOMAL LARGE SUBUNIT PSEUDOURIDINE SYNTHASE D"/>
    <property type="match status" value="1"/>
</dbReference>
<dbReference type="InterPro" id="IPR036986">
    <property type="entry name" value="S4_RNA-bd_sf"/>
</dbReference>
<dbReference type="InterPro" id="IPR006145">
    <property type="entry name" value="PsdUridine_synth_RsuA/RluA"/>
</dbReference>
<sequence length="299" mass="32620">MASRKLTVPAGAPPRLDAFLAKAVPGYSKQQIQKLLADGKVKVNGKKAKPLRRVFGGEVVEIDSPTPPAVKAHTVEGPKLKALYEDAKWLVIDKPTGLVVEQEGDNPSVVMSAAAQFRGFDVGGAAVPGVAQRLDKDTTGCLVLAKTDDALAGLKLAFDEKRIKKTYLALVLGAPPKTGKLDTPYGRHPEDPRRYTSLFSSPRRARLSWEVKEQFDNVALVEIDLDTGRTHQIRAQLADVGHPLLGDWLYGTREAKDLGFGRIPLHAWQLRIDDRTFTSELPPDMATAIDTLRGKSSRS</sequence>
<dbReference type="Gene3D" id="3.10.290.10">
    <property type="entry name" value="RNA-binding S4 domain"/>
    <property type="match status" value="1"/>
</dbReference>
<dbReference type="PROSITE" id="PS01129">
    <property type="entry name" value="PSI_RLU"/>
    <property type="match status" value="1"/>
</dbReference>
<evidence type="ECO:0000259" key="4">
    <source>
        <dbReference type="SMART" id="SM00363"/>
    </source>
</evidence>
<dbReference type="InterPro" id="IPR006224">
    <property type="entry name" value="PsdUridine_synth_RluA-like_CS"/>
</dbReference>
<dbReference type="InterPro" id="IPR020103">
    <property type="entry name" value="PsdUridine_synth_cat_dom_sf"/>
</dbReference>
<dbReference type="GO" id="GO:0120159">
    <property type="term" value="F:rRNA pseudouridine synthase activity"/>
    <property type="evidence" value="ECO:0007669"/>
    <property type="project" value="UniProtKB-ARBA"/>
</dbReference>
<dbReference type="InterPro" id="IPR050188">
    <property type="entry name" value="RluA_PseudoU_synthase"/>
</dbReference>
<evidence type="ECO:0000256" key="3">
    <source>
        <dbReference type="PROSITE-ProRule" id="PRU00182"/>
    </source>
</evidence>
<evidence type="ECO:0000313" key="5">
    <source>
        <dbReference type="EMBL" id="PZR11994.1"/>
    </source>
</evidence>
<dbReference type="GO" id="GO:0000455">
    <property type="term" value="P:enzyme-directed rRNA pseudouridine synthesis"/>
    <property type="evidence" value="ECO:0007669"/>
    <property type="project" value="TreeGrafter"/>
</dbReference>
<evidence type="ECO:0000256" key="2">
    <source>
        <dbReference type="ARBA" id="ARBA00023235"/>
    </source>
</evidence>
<comment type="caution">
    <text evidence="5">The sequence shown here is derived from an EMBL/GenBank/DDBJ whole genome shotgun (WGS) entry which is preliminary data.</text>
</comment>
<comment type="similarity">
    <text evidence="1">Belongs to the pseudouridine synthase RluA family.</text>
</comment>
<dbReference type="EMBL" id="QFQP01000013">
    <property type="protein sequence ID" value="PZR11994.1"/>
    <property type="molecule type" value="Genomic_DNA"/>
</dbReference>
<dbReference type="Pfam" id="PF01479">
    <property type="entry name" value="S4"/>
    <property type="match status" value="1"/>
</dbReference>
<dbReference type="SUPFAM" id="SSF55120">
    <property type="entry name" value="Pseudouridine synthase"/>
    <property type="match status" value="1"/>
</dbReference>
<dbReference type="SMART" id="SM00363">
    <property type="entry name" value="S4"/>
    <property type="match status" value="1"/>
</dbReference>
<gene>
    <name evidence="5" type="ORF">DI536_16860</name>
</gene>
<dbReference type="CDD" id="cd00165">
    <property type="entry name" value="S4"/>
    <property type="match status" value="1"/>
</dbReference>
<accession>A0A2W5V829</accession>
<reference evidence="5 6" key="1">
    <citation type="submission" date="2017-08" db="EMBL/GenBank/DDBJ databases">
        <title>Infants hospitalized years apart are colonized by the same room-sourced microbial strains.</title>
        <authorList>
            <person name="Brooks B."/>
            <person name="Olm M.R."/>
            <person name="Firek B.A."/>
            <person name="Baker R."/>
            <person name="Thomas B.C."/>
            <person name="Morowitz M.J."/>
            <person name="Banfield J.F."/>
        </authorList>
    </citation>
    <scope>NUCLEOTIDE SEQUENCE [LARGE SCALE GENOMIC DNA]</scope>
    <source>
        <strain evidence="5">S2_003_000_R2_14</strain>
    </source>
</reference>
<feature type="domain" description="RNA-binding S4" evidence="4">
    <location>
        <begin position="14"/>
        <end position="71"/>
    </location>
</feature>
<keyword evidence="3" id="KW-0694">RNA-binding</keyword>
<organism evidence="5 6">
    <name type="scientific">Archangium gephyra</name>
    <dbReference type="NCBI Taxonomy" id="48"/>
    <lineage>
        <taxon>Bacteria</taxon>
        <taxon>Pseudomonadati</taxon>
        <taxon>Myxococcota</taxon>
        <taxon>Myxococcia</taxon>
        <taxon>Myxococcales</taxon>
        <taxon>Cystobacterineae</taxon>
        <taxon>Archangiaceae</taxon>
        <taxon>Archangium</taxon>
    </lineage>
</organism>
<evidence type="ECO:0000313" key="6">
    <source>
        <dbReference type="Proteomes" id="UP000249061"/>
    </source>
</evidence>
<protein>
    <submittedName>
        <fullName evidence="5">RluA family pseudouridine synthase</fullName>
    </submittedName>
</protein>
<dbReference type="SUPFAM" id="SSF55174">
    <property type="entry name" value="Alpha-L RNA-binding motif"/>
    <property type="match status" value="1"/>
</dbReference>
<dbReference type="AlphaFoldDB" id="A0A2W5V829"/>
<proteinExistence type="inferred from homology"/>
<dbReference type="Proteomes" id="UP000249061">
    <property type="component" value="Unassembled WGS sequence"/>
</dbReference>
<dbReference type="Pfam" id="PF00849">
    <property type="entry name" value="PseudoU_synth_2"/>
    <property type="match status" value="1"/>
</dbReference>
<dbReference type="GO" id="GO:0003723">
    <property type="term" value="F:RNA binding"/>
    <property type="evidence" value="ECO:0007669"/>
    <property type="project" value="UniProtKB-KW"/>
</dbReference>
<dbReference type="Gene3D" id="3.30.2350.10">
    <property type="entry name" value="Pseudouridine synthase"/>
    <property type="match status" value="1"/>
</dbReference>
<dbReference type="PANTHER" id="PTHR21600">
    <property type="entry name" value="MITOCHONDRIAL RNA PSEUDOURIDINE SYNTHASE"/>
    <property type="match status" value="1"/>
</dbReference>
<dbReference type="CDD" id="cd02869">
    <property type="entry name" value="PseudoU_synth_RluA_like"/>
    <property type="match status" value="1"/>
</dbReference>
<dbReference type="InterPro" id="IPR002942">
    <property type="entry name" value="S4_RNA-bd"/>
</dbReference>
<dbReference type="PROSITE" id="PS50889">
    <property type="entry name" value="S4"/>
    <property type="match status" value="1"/>
</dbReference>
<name>A0A2W5V829_9BACT</name>